<evidence type="ECO:0000313" key="13">
    <source>
        <dbReference type="Proteomes" id="UP000250443"/>
    </source>
</evidence>
<dbReference type="PANTHER" id="PTHR30469:SF18">
    <property type="entry name" value="RESISTANCE-NODULATION-CELL DIVISION (RND) EFFLUX MEMBRANE FUSION PROTEIN-RELATED"/>
    <property type="match status" value="1"/>
</dbReference>
<dbReference type="Gene3D" id="1.10.287.470">
    <property type="entry name" value="Helix hairpin bin"/>
    <property type="match status" value="1"/>
</dbReference>
<evidence type="ECO:0000256" key="3">
    <source>
        <dbReference type="ARBA" id="ARBA00022448"/>
    </source>
</evidence>
<keyword evidence="4 5" id="KW-0175">Coiled coil</keyword>
<evidence type="ECO:0000313" key="11">
    <source>
        <dbReference type="EMBL" id="MBF8642162.1"/>
    </source>
</evidence>
<reference evidence="11 14" key="2">
    <citation type="submission" date="2020-10" db="EMBL/GenBank/DDBJ databases">
        <title>Genome sequences of Pseudomonas isolates.</title>
        <authorList>
            <person name="Wessels L."/>
            <person name="Reich F."/>
            <person name="Hammerl J."/>
        </authorList>
    </citation>
    <scope>NUCLEOTIDE SEQUENCE [LARGE SCALE GENOMIC DNA]</scope>
    <source>
        <strain evidence="11 14">20-MO00624-0</strain>
    </source>
</reference>
<dbReference type="EMBL" id="JADMCD010000008">
    <property type="protein sequence ID" value="MBF8642162.1"/>
    <property type="molecule type" value="Genomic_DNA"/>
</dbReference>
<sequence length="392" mass="42139">MLFFSRRARPLFQRTSALFLLGTALTGMAGCSDDSQPAPNPPHVRVQRVALEEVATTTTLTGDVQARIQTTLSFRINGKINERLVDVGDHVKQGQVLARLDPQDQRNNVAAAEAQVFSQQSRANLARVQFERQKALMPKGYTTQSQYDEALAALKGAESALSAARAQLDDARKQLSYANLVSAASGVITERQAEVGQVVQASMPIFTLAQEGDRDAVFNVQESLLARDPGNQPIEVALLNDPTVRTTGHVREVSPVISQQSGTVRVKVLLDKVPPQMALGTTVTASLGTPDKQRVVLPWTALNGTVEKPAVWVLDADNRAHLKPVTVARYITGQVMIDDGLAPDDRVVTAGGQLLYDGLKVEVVEVTDHAPPVQPAAIHPGDNAKTQQGASS</sequence>
<organism evidence="12 13">
    <name type="scientific">Pseudomonas luteola</name>
    <dbReference type="NCBI Taxonomy" id="47886"/>
    <lineage>
        <taxon>Bacteria</taxon>
        <taxon>Pseudomonadati</taxon>
        <taxon>Pseudomonadota</taxon>
        <taxon>Gammaproteobacteria</taxon>
        <taxon>Pseudomonadales</taxon>
        <taxon>Pseudomonadaceae</taxon>
        <taxon>Pseudomonas</taxon>
    </lineage>
</organism>
<evidence type="ECO:0000313" key="12">
    <source>
        <dbReference type="EMBL" id="SPZ13204.1"/>
    </source>
</evidence>
<evidence type="ECO:0000259" key="10">
    <source>
        <dbReference type="Pfam" id="PF25967"/>
    </source>
</evidence>
<evidence type="ECO:0000259" key="8">
    <source>
        <dbReference type="Pfam" id="PF25876"/>
    </source>
</evidence>
<feature type="signal peptide" evidence="7">
    <location>
        <begin position="1"/>
        <end position="29"/>
    </location>
</feature>
<dbReference type="InterPro" id="IPR058627">
    <property type="entry name" value="MdtA-like_C"/>
</dbReference>
<evidence type="ECO:0000256" key="5">
    <source>
        <dbReference type="SAM" id="Coils"/>
    </source>
</evidence>
<reference evidence="12 13" key="1">
    <citation type="submission" date="2018-06" db="EMBL/GenBank/DDBJ databases">
        <authorList>
            <consortium name="Pathogen Informatics"/>
            <person name="Doyle S."/>
        </authorList>
    </citation>
    <scope>NUCLEOTIDE SEQUENCE [LARGE SCALE GENOMIC DNA]</scope>
    <source>
        <strain evidence="12 13">NCTC11842</strain>
    </source>
</reference>
<name>A0A2X2D1K1_PSELU</name>
<dbReference type="PROSITE" id="PS51257">
    <property type="entry name" value="PROKAR_LIPOPROTEIN"/>
    <property type="match status" value="1"/>
</dbReference>
<evidence type="ECO:0000256" key="7">
    <source>
        <dbReference type="SAM" id="SignalP"/>
    </source>
</evidence>
<keyword evidence="3" id="KW-0813">Transport</keyword>
<dbReference type="Gene3D" id="2.40.30.170">
    <property type="match status" value="1"/>
</dbReference>
<keyword evidence="7" id="KW-0732">Signal</keyword>
<dbReference type="AlphaFoldDB" id="A0A2X2D1K1"/>
<dbReference type="Pfam" id="PF25917">
    <property type="entry name" value="BSH_RND"/>
    <property type="match status" value="1"/>
</dbReference>
<gene>
    <name evidence="12" type="primary">mdtE</name>
    <name evidence="11" type="ORF">IRZ65_15860</name>
    <name evidence="12" type="ORF">NCTC11842_04925</name>
</gene>
<dbReference type="InterPro" id="IPR058624">
    <property type="entry name" value="MdtA-like_HH"/>
</dbReference>
<feature type="region of interest" description="Disordered" evidence="6">
    <location>
        <begin position="371"/>
        <end position="392"/>
    </location>
</feature>
<dbReference type="GO" id="GO:1990281">
    <property type="term" value="C:efflux pump complex"/>
    <property type="evidence" value="ECO:0007669"/>
    <property type="project" value="TreeGrafter"/>
</dbReference>
<evidence type="ECO:0000256" key="2">
    <source>
        <dbReference type="ARBA" id="ARBA00009477"/>
    </source>
</evidence>
<evidence type="ECO:0000259" key="9">
    <source>
        <dbReference type="Pfam" id="PF25917"/>
    </source>
</evidence>
<dbReference type="Pfam" id="PF25967">
    <property type="entry name" value="RND-MFP_C"/>
    <property type="match status" value="1"/>
</dbReference>
<feature type="domain" description="Multidrug resistance protein MdtA-like C-terminal permuted SH3" evidence="10">
    <location>
        <begin position="295"/>
        <end position="353"/>
    </location>
</feature>
<feature type="domain" description="Multidrug resistance protein MdtA-like barrel-sandwich hybrid" evidence="9">
    <location>
        <begin position="72"/>
        <end position="203"/>
    </location>
</feature>
<feature type="coiled-coil region" evidence="5">
    <location>
        <begin position="147"/>
        <end position="174"/>
    </location>
</feature>
<feature type="domain" description="Multidrug resistance protein MdtA-like alpha-helical hairpin" evidence="8">
    <location>
        <begin position="110"/>
        <end position="178"/>
    </location>
</feature>
<dbReference type="PANTHER" id="PTHR30469">
    <property type="entry name" value="MULTIDRUG RESISTANCE PROTEIN MDTA"/>
    <property type="match status" value="1"/>
</dbReference>
<protein>
    <submittedName>
        <fullName evidence="11">Efflux RND transporter periplasmic adaptor subunit</fullName>
    </submittedName>
    <submittedName>
        <fullName evidence="12">Putative RND efflux membrane fusion protein</fullName>
    </submittedName>
</protein>
<feature type="chain" id="PRO_5016117001" evidence="7">
    <location>
        <begin position="30"/>
        <end position="392"/>
    </location>
</feature>
<evidence type="ECO:0000256" key="4">
    <source>
        <dbReference type="ARBA" id="ARBA00023054"/>
    </source>
</evidence>
<comment type="subcellular location">
    <subcellularLocation>
        <location evidence="1">Cell envelope</location>
    </subcellularLocation>
</comment>
<dbReference type="Pfam" id="PF25876">
    <property type="entry name" value="HH_MFP_RND"/>
    <property type="match status" value="1"/>
</dbReference>
<evidence type="ECO:0000256" key="1">
    <source>
        <dbReference type="ARBA" id="ARBA00004196"/>
    </source>
</evidence>
<dbReference type="Proteomes" id="UP000250443">
    <property type="component" value="Unassembled WGS sequence"/>
</dbReference>
<dbReference type="EMBL" id="UAUF01000014">
    <property type="protein sequence ID" value="SPZ13204.1"/>
    <property type="molecule type" value="Genomic_DNA"/>
</dbReference>
<dbReference type="InterPro" id="IPR006143">
    <property type="entry name" value="RND_pump_MFP"/>
</dbReference>
<dbReference type="Gene3D" id="2.40.420.20">
    <property type="match status" value="1"/>
</dbReference>
<proteinExistence type="inferred from homology"/>
<dbReference type="Proteomes" id="UP000626180">
    <property type="component" value="Unassembled WGS sequence"/>
</dbReference>
<evidence type="ECO:0000256" key="6">
    <source>
        <dbReference type="SAM" id="MobiDB-lite"/>
    </source>
</evidence>
<dbReference type="GO" id="GO:0015562">
    <property type="term" value="F:efflux transmembrane transporter activity"/>
    <property type="evidence" value="ECO:0007669"/>
    <property type="project" value="TreeGrafter"/>
</dbReference>
<dbReference type="Gene3D" id="2.40.50.100">
    <property type="match status" value="1"/>
</dbReference>
<keyword evidence="14" id="KW-1185">Reference proteome</keyword>
<accession>A0A2X2D1K1</accession>
<dbReference type="InterPro" id="IPR058625">
    <property type="entry name" value="MdtA-like_BSH"/>
</dbReference>
<dbReference type="NCBIfam" id="TIGR01730">
    <property type="entry name" value="RND_mfp"/>
    <property type="match status" value="1"/>
</dbReference>
<evidence type="ECO:0000313" key="14">
    <source>
        <dbReference type="Proteomes" id="UP000626180"/>
    </source>
</evidence>
<dbReference type="SUPFAM" id="SSF111369">
    <property type="entry name" value="HlyD-like secretion proteins"/>
    <property type="match status" value="1"/>
</dbReference>
<comment type="similarity">
    <text evidence="2">Belongs to the membrane fusion protein (MFP) (TC 8.A.1) family.</text>
</comment>